<protein>
    <submittedName>
        <fullName evidence="2">Uncharacterized protein</fullName>
    </submittedName>
</protein>
<evidence type="ECO:0000313" key="2">
    <source>
        <dbReference type="EMBL" id="KAL1022460.1"/>
    </source>
</evidence>
<organism evidence="2 3">
    <name type="scientific">Umbra pygmaea</name>
    <name type="common">Eastern mudminnow</name>
    <dbReference type="NCBI Taxonomy" id="75934"/>
    <lineage>
        <taxon>Eukaryota</taxon>
        <taxon>Metazoa</taxon>
        <taxon>Chordata</taxon>
        <taxon>Craniata</taxon>
        <taxon>Vertebrata</taxon>
        <taxon>Euteleostomi</taxon>
        <taxon>Actinopterygii</taxon>
        <taxon>Neopterygii</taxon>
        <taxon>Teleostei</taxon>
        <taxon>Protacanthopterygii</taxon>
        <taxon>Esociformes</taxon>
        <taxon>Umbridae</taxon>
        <taxon>Umbra</taxon>
    </lineage>
</organism>
<gene>
    <name evidence="2" type="ORF">UPYG_G00027920</name>
</gene>
<name>A0ABD0Y0P7_UMBPY</name>
<feature type="region of interest" description="Disordered" evidence="1">
    <location>
        <begin position="47"/>
        <end position="77"/>
    </location>
</feature>
<evidence type="ECO:0000256" key="1">
    <source>
        <dbReference type="SAM" id="MobiDB-lite"/>
    </source>
</evidence>
<dbReference type="Proteomes" id="UP001557470">
    <property type="component" value="Unassembled WGS sequence"/>
</dbReference>
<sequence length="77" mass="8668">MTADRPTEKFQSTKTNYWNKKNHKMTQDPQCGLLFYGEKMTVRGHHLMQSTESGPWRHSSLTGSCSATSVSGWASTT</sequence>
<keyword evidence="3" id="KW-1185">Reference proteome</keyword>
<feature type="compositionally biased region" description="Polar residues" evidence="1">
    <location>
        <begin position="48"/>
        <end position="77"/>
    </location>
</feature>
<comment type="caution">
    <text evidence="2">The sequence shown here is derived from an EMBL/GenBank/DDBJ whole genome shotgun (WGS) entry which is preliminary data.</text>
</comment>
<accession>A0ABD0Y0P7</accession>
<dbReference type="AlphaFoldDB" id="A0ABD0Y0P7"/>
<dbReference type="EMBL" id="JAGEUA010000001">
    <property type="protein sequence ID" value="KAL1022460.1"/>
    <property type="molecule type" value="Genomic_DNA"/>
</dbReference>
<reference evidence="2 3" key="1">
    <citation type="submission" date="2024-06" db="EMBL/GenBank/DDBJ databases">
        <authorList>
            <person name="Pan Q."/>
            <person name="Wen M."/>
            <person name="Jouanno E."/>
            <person name="Zahm M."/>
            <person name="Klopp C."/>
            <person name="Cabau C."/>
            <person name="Louis A."/>
            <person name="Berthelot C."/>
            <person name="Parey E."/>
            <person name="Roest Crollius H."/>
            <person name="Montfort J."/>
            <person name="Robinson-Rechavi M."/>
            <person name="Bouchez O."/>
            <person name="Lampietro C."/>
            <person name="Lopez Roques C."/>
            <person name="Donnadieu C."/>
            <person name="Postlethwait J."/>
            <person name="Bobe J."/>
            <person name="Verreycken H."/>
            <person name="Guiguen Y."/>
        </authorList>
    </citation>
    <scope>NUCLEOTIDE SEQUENCE [LARGE SCALE GENOMIC DNA]</scope>
    <source>
        <strain evidence="2">Up_M1</strain>
        <tissue evidence="2">Testis</tissue>
    </source>
</reference>
<proteinExistence type="predicted"/>
<evidence type="ECO:0000313" key="3">
    <source>
        <dbReference type="Proteomes" id="UP001557470"/>
    </source>
</evidence>